<organism evidence="2 3">
    <name type="scientific">candidate division Kazan bacterium RIFCSPLOWO2_01_FULL_45_19</name>
    <dbReference type="NCBI Taxonomy" id="1798538"/>
    <lineage>
        <taxon>Bacteria</taxon>
        <taxon>Bacteria division Kazan-3B-28</taxon>
    </lineage>
</organism>
<accession>A0A1F4NSG2</accession>
<gene>
    <name evidence="2" type="ORF">A3K51_03425</name>
</gene>
<dbReference type="InterPro" id="IPR036583">
    <property type="entry name" value="23S_rRNA_IVS_sf"/>
</dbReference>
<comment type="caution">
    <text evidence="2">The sequence shown here is derived from an EMBL/GenBank/DDBJ whole genome shotgun (WGS) entry which is preliminary data.</text>
</comment>
<dbReference type="AlphaFoldDB" id="A0A1F4NSG2"/>
<dbReference type="InterPro" id="IPR055360">
    <property type="entry name" value="bAvd"/>
</dbReference>
<feature type="domain" description="bAvd-like" evidence="1">
    <location>
        <begin position="3"/>
        <end position="76"/>
    </location>
</feature>
<dbReference type="CDD" id="cd16376">
    <property type="entry name" value="Avd_like"/>
    <property type="match status" value="1"/>
</dbReference>
<name>A0A1F4NSG2_UNCK3</name>
<dbReference type="EMBL" id="METD01000001">
    <property type="protein sequence ID" value="OGB73842.1"/>
    <property type="molecule type" value="Genomic_DNA"/>
</dbReference>
<evidence type="ECO:0000259" key="1">
    <source>
        <dbReference type="Pfam" id="PF22296"/>
    </source>
</evidence>
<reference evidence="2 3" key="1">
    <citation type="journal article" date="2016" name="Nat. Commun.">
        <title>Thousands of microbial genomes shed light on interconnected biogeochemical processes in an aquifer system.</title>
        <authorList>
            <person name="Anantharaman K."/>
            <person name="Brown C.T."/>
            <person name="Hug L.A."/>
            <person name="Sharon I."/>
            <person name="Castelle C.J."/>
            <person name="Probst A.J."/>
            <person name="Thomas B.C."/>
            <person name="Singh A."/>
            <person name="Wilkins M.J."/>
            <person name="Karaoz U."/>
            <person name="Brodie E.L."/>
            <person name="Williams K.H."/>
            <person name="Hubbard S.S."/>
            <person name="Banfield J.F."/>
        </authorList>
    </citation>
    <scope>NUCLEOTIDE SEQUENCE [LARGE SCALE GENOMIC DNA]</scope>
</reference>
<dbReference type="Proteomes" id="UP000178085">
    <property type="component" value="Unassembled WGS sequence"/>
</dbReference>
<evidence type="ECO:0000313" key="2">
    <source>
        <dbReference type="EMBL" id="OGB73842.1"/>
    </source>
</evidence>
<proteinExistence type="predicted"/>
<protein>
    <recommendedName>
        <fullName evidence="1">bAvd-like domain-containing protein</fullName>
    </recommendedName>
</protein>
<dbReference type="SUPFAM" id="SSF158446">
    <property type="entry name" value="IVS-encoded protein-like"/>
    <property type="match status" value="1"/>
</dbReference>
<sequence>MTQAKILELVECVLTASSTPERSRVEILFRASALLDLVKLQIRLGYEVQALNEKYYLTLQTKLQEIGKMLGGWIKTTTKGAR</sequence>
<evidence type="ECO:0000313" key="3">
    <source>
        <dbReference type="Proteomes" id="UP000178085"/>
    </source>
</evidence>
<dbReference type="Pfam" id="PF22296">
    <property type="entry name" value="bAvd"/>
    <property type="match status" value="1"/>
</dbReference>
<dbReference type="Gene3D" id="1.20.1440.60">
    <property type="entry name" value="23S rRNA-intervening sequence"/>
    <property type="match status" value="1"/>
</dbReference>